<evidence type="ECO:0000256" key="7">
    <source>
        <dbReference type="ARBA" id="ARBA00023160"/>
    </source>
</evidence>
<organism evidence="11 12">
    <name type="scientific">Pseudonocardia alni</name>
    <name type="common">Amycolata alni</name>
    <dbReference type="NCBI Taxonomy" id="33907"/>
    <lineage>
        <taxon>Bacteria</taxon>
        <taxon>Bacillati</taxon>
        <taxon>Actinomycetota</taxon>
        <taxon>Actinomycetes</taxon>
        <taxon>Pseudonocardiales</taxon>
        <taxon>Pseudonocardiaceae</taxon>
        <taxon>Pseudonocardia</taxon>
    </lineage>
</organism>
<dbReference type="InterPro" id="IPR036291">
    <property type="entry name" value="NAD(P)-bd_dom_sf"/>
</dbReference>
<sequence length="272" mass="28937">MPTGPGTQNSRKDVMGLLDGKRLLITGVITDASLAFHSAKIAQEQGAEVVLTGFGRMRLVERIAMRLPKPAPVVELDVSDQEQLDSLVERVTPHLGDEPRLDGVLHSIGFAPPGALGEGAFLNAQWEDVATTIQVSAYSLKSLAMACKPLLGPGSSIVGMDFDNRQAWPAYDWMGVAKSALESVTRYLARDLGRDGIRVNLVAAGPVKTMAAKSIPGFSAFEDVWDKRAPLGWDMNDPVPVAKTVCAALSDWMPTTTGSMIMADGGVHAVGV</sequence>
<evidence type="ECO:0000256" key="8">
    <source>
        <dbReference type="PIRNR" id="PIRNR000094"/>
    </source>
</evidence>
<keyword evidence="3 8" id="KW-0444">Lipid biosynthesis</keyword>
<dbReference type="PANTHER" id="PTHR43159:SF2">
    <property type="entry name" value="ENOYL-[ACYL-CARRIER-PROTEIN] REDUCTASE [NADH], CHLOROPLASTIC"/>
    <property type="match status" value="1"/>
</dbReference>
<dbReference type="EMBL" id="PHUJ01000003">
    <property type="protein sequence ID" value="PKB29163.1"/>
    <property type="molecule type" value="Genomic_DNA"/>
</dbReference>
<evidence type="ECO:0000256" key="10">
    <source>
        <dbReference type="PIRSR" id="PIRSR000094-3"/>
    </source>
</evidence>
<dbReference type="PANTHER" id="PTHR43159">
    <property type="entry name" value="ENOYL-[ACYL-CARRIER-PROTEIN] REDUCTASE"/>
    <property type="match status" value="1"/>
</dbReference>
<feature type="binding site" evidence="10">
    <location>
        <position position="27"/>
    </location>
    <ligand>
        <name>NAD(+)</name>
        <dbReference type="ChEBI" id="CHEBI:57540"/>
    </ligand>
</feature>
<keyword evidence="5 8" id="KW-0560">Oxidoreductase</keyword>
<comment type="catalytic activity">
    <reaction evidence="8">
        <text>a 2,3-saturated acyl-[ACP] + NAD(+) = a (2E)-enoyl-[ACP] + NADH + H(+)</text>
        <dbReference type="Rhea" id="RHEA:10240"/>
        <dbReference type="Rhea" id="RHEA-COMP:9925"/>
        <dbReference type="Rhea" id="RHEA-COMP:9926"/>
        <dbReference type="ChEBI" id="CHEBI:15378"/>
        <dbReference type="ChEBI" id="CHEBI:57540"/>
        <dbReference type="ChEBI" id="CHEBI:57945"/>
        <dbReference type="ChEBI" id="CHEBI:78784"/>
        <dbReference type="ChEBI" id="CHEBI:78785"/>
        <dbReference type="EC" id="1.3.1.9"/>
    </reaction>
</comment>
<dbReference type="AlphaFoldDB" id="A0AA44UL67"/>
<keyword evidence="4" id="KW-0276">Fatty acid metabolism</keyword>
<evidence type="ECO:0000256" key="1">
    <source>
        <dbReference type="ARBA" id="ARBA00005189"/>
    </source>
</evidence>
<evidence type="ECO:0000256" key="4">
    <source>
        <dbReference type="ARBA" id="ARBA00022832"/>
    </source>
</evidence>
<comment type="similarity">
    <text evidence="2 8">Belongs to the short-chain dehydrogenases/reductases (SDR) family. FabI subfamily.</text>
</comment>
<comment type="caution">
    <text evidence="11">The sequence shown here is derived from an EMBL/GenBank/DDBJ whole genome shotgun (WGS) entry which is preliminary data.</text>
</comment>
<feature type="binding site" evidence="10">
    <location>
        <begin position="207"/>
        <end position="211"/>
    </location>
    <ligand>
        <name>NAD(+)</name>
        <dbReference type="ChEBI" id="CHEBI:57540"/>
    </ligand>
</feature>
<keyword evidence="7 8" id="KW-0275">Fatty acid biosynthesis</keyword>
<dbReference type="Proteomes" id="UP000232453">
    <property type="component" value="Unassembled WGS sequence"/>
</dbReference>
<evidence type="ECO:0000313" key="12">
    <source>
        <dbReference type="Proteomes" id="UP000232453"/>
    </source>
</evidence>
<keyword evidence="6" id="KW-0443">Lipid metabolism</keyword>
<dbReference type="SUPFAM" id="SSF51735">
    <property type="entry name" value="NAD(P)-binding Rossmann-fold domains"/>
    <property type="match status" value="1"/>
</dbReference>
<dbReference type="GO" id="GO:0006633">
    <property type="term" value="P:fatty acid biosynthetic process"/>
    <property type="evidence" value="ECO:0007669"/>
    <property type="project" value="UniProtKB-KW"/>
</dbReference>
<evidence type="ECO:0000256" key="9">
    <source>
        <dbReference type="PIRSR" id="PIRSR000094-2"/>
    </source>
</evidence>
<dbReference type="PIRSF" id="PIRSF000094">
    <property type="entry name" value="Enoyl-ACP_rdct"/>
    <property type="match status" value="1"/>
</dbReference>
<feature type="binding site" evidence="10">
    <location>
        <position position="108"/>
    </location>
    <ligand>
        <name>NAD(+)</name>
        <dbReference type="ChEBI" id="CHEBI:57540"/>
    </ligand>
</feature>
<dbReference type="InterPro" id="IPR002347">
    <property type="entry name" value="SDR_fam"/>
</dbReference>
<gene>
    <name evidence="11" type="ORF">ATL51_0790</name>
</gene>
<evidence type="ECO:0000256" key="3">
    <source>
        <dbReference type="ARBA" id="ARBA00022516"/>
    </source>
</evidence>
<accession>A0AA44UL67</accession>
<evidence type="ECO:0000256" key="5">
    <source>
        <dbReference type="ARBA" id="ARBA00023002"/>
    </source>
</evidence>
<evidence type="ECO:0000313" key="11">
    <source>
        <dbReference type="EMBL" id="PKB29163.1"/>
    </source>
</evidence>
<dbReference type="EC" id="1.3.1.9" evidence="8"/>
<feature type="binding site" evidence="10">
    <location>
        <position position="178"/>
    </location>
    <ligand>
        <name>NAD(+)</name>
        <dbReference type="ChEBI" id="CHEBI:57540"/>
    </ligand>
</feature>
<dbReference type="NCBIfam" id="NF005908">
    <property type="entry name" value="PRK07889.1"/>
    <property type="match status" value="1"/>
</dbReference>
<reference evidence="11 12" key="1">
    <citation type="submission" date="2017-11" db="EMBL/GenBank/DDBJ databases">
        <title>Sequencing the genomes of 1000 actinobacteria strains.</title>
        <authorList>
            <person name="Klenk H.-P."/>
        </authorList>
    </citation>
    <scope>NUCLEOTIDE SEQUENCE [LARGE SCALE GENOMIC DNA]</scope>
    <source>
        <strain evidence="11 12">DSM 44104</strain>
    </source>
</reference>
<feature type="binding site" evidence="10">
    <location>
        <begin position="77"/>
        <end position="78"/>
    </location>
    <ligand>
        <name>NAD(+)</name>
        <dbReference type="ChEBI" id="CHEBI:57540"/>
    </ligand>
</feature>
<comment type="pathway">
    <text evidence="1">Lipid metabolism.</text>
</comment>
<name>A0AA44UL67_PSEA5</name>
<dbReference type="Gene3D" id="3.40.50.720">
    <property type="entry name" value="NAD(P)-binding Rossmann-like Domain"/>
    <property type="match status" value="1"/>
</dbReference>
<proteinExistence type="inferred from homology"/>
<evidence type="ECO:0000256" key="6">
    <source>
        <dbReference type="ARBA" id="ARBA00023098"/>
    </source>
</evidence>
<dbReference type="InterPro" id="IPR014358">
    <property type="entry name" value="Enoyl-ACP_Rdtase_NADH"/>
</dbReference>
<dbReference type="Pfam" id="PF13561">
    <property type="entry name" value="adh_short_C2"/>
    <property type="match status" value="1"/>
</dbReference>
<protein>
    <recommendedName>
        <fullName evidence="8">Enoyl-[acyl-carrier-protein] reductase [NADH]</fullName>
        <ecNumber evidence="8">1.3.1.9</ecNumber>
    </recommendedName>
</protein>
<dbReference type="GO" id="GO:0004318">
    <property type="term" value="F:enoyl-[acyl-carrier-protein] reductase (NADH) activity"/>
    <property type="evidence" value="ECO:0007669"/>
    <property type="project" value="UniProtKB-EC"/>
</dbReference>
<evidence type="ECO:0000256" key="2">
    <source>
        <dbReference type="ARBA" id="ARBA00009233"/>
    </source>
</evidence>
<feature type="binding site" evidence="9">
    <location>
        <position position="111"/>
    </location>
    <ligand>
        <name>substrate</name>
    </ligand>
</feature>
<keyword evidence="8 10" id="KW-0520">NAD</keyword>